<evidence type="ECO:0000256" key="3">
    <source>
        <dbReference type="ARBA" id="ARBA00023163"/>
    </source>
</evidence>
<accession>A0A0F7FU20</accession>
<dbReference type="HOGENOM" id="CLU_063235_2_0_11"/>
<dbReference type="PANTHER" id="PTHR33154:SF33">
    <property type="entry name" value="TRANSCRIPTIONAL REPRESSOR SDPR"/>
    <property type="match status" value="1"/>
</dbReference>
<dbReference type="PANTHER" id="PTHR33154">
    <property type="entry name" value="TRANSCRIPTIONAL REGULATOR, ARSR FAMILY"/>
    <property type="match status" value="1"/>
</dbReference>
<dbReference type="GO" id="GO:0003700">
    <property type="term" value="F:DNA-binding transcription factor activity"/>
    <property type="evidence" value="ECO:0007669"/>
    <property type="project" value="InterPro"/>
</dbReference>
<evidence type="ECO:0000256" key="1">
    <source>
        <dbReference type="ARBA" id="ARBA00023015"/>
    </source>
</evidence>
<organism evidence="5 6">
    <name type="scientific">Streptomyces xiamenensis</name>
    <dbReference type="NCBI Taxonomy" id="408015"/>
    <lineage>
        <taxon>Bacteria</taxon>
        <taxon>Bacillati</taxon>
        <taxon>Actinomycetota</taxon>
        <taxon>Actinomycetes</taxon>
        <taxon>Kitasatosporales</taxon>
        <taxon>Streptomycetaceae</taxon>
        <taxon>Streptomyces</taxon>
    </lineage>
</organism>
<keyword evidence="6" id="KW-1185">Reference proteome</keyword>
<dbReference type="RefSeq" id="WP_046723793.1">
    <property type="nucleotide sequence ID" value="NZ_CP009922.3"/>
</dbReference>
<keyword evidence="2" id="KW-0238">DNA-binding</keyword>
<dbReference type="InterPro" id="IPR011991">
    <property type="entry name" value="ArsR-like_HTH"/>
</dbReference>
<dbReference type="AlphaFoldDB" id="A0A0F7FU20"/>
<keyword evidence="1" id="KW-0805">Transcription regulation</keyword>
<keyword evidence="3" id="KW-0804">Transcription</keyword>
<dbReference type="SUPFAM" id="SSF46785">
    <property type="entry name" value="Winged helix' DNA-binding domain"/>
    <property type="match status" value="1"/>
</dbReference>
<dbReference type="InterPro" id="IPR036390">
    <property type="entry name" value="WH_DNA-bd_sf"/>
</dbReference>
<dbReference type="STRING" id="408015.SXIM_22450"/>
<evidence type="ECO:0000256" key="2">
    <source>
        <dbReference type="ARBA" id="ARBA00023125"/>
    </source>
</evidence>
<protein>
    <submittedName>
        <fullName evidence="5">Regulatory protein ArsR</fullName>
    </submittedName>
</protein>
<dbReference type="Pfam" id="PF19361">
    <property type="entry name" value="DUF5937"/>
    <property type="match status" value="1"/>
</dbReference>
<dbReference type="Gene3D" id="1.10.10.10">
    <property type="entry name" value="Winged helix-like DNA-binding domain superfamily/Winged helix DNA-binding domain"/>
    <property type="match status" value="1"/>
</dbReference>
<sequence length="366" mass="40170">MTVVIDIAGLPAEHFHFGPSPLAELGAALHVLSEPGHHPDRAEWAAAVHRALPADLADRLTEADFLWRSTRSDILLPTAPGRTLQEELDVAEEMSDERYVGAALEISCAAWRYGDPGATNPLTDPRGREHALERAAARGPRQRAFVERLLLDPAAVRAWIRRLLEDCHEAFFAQVWEEIRPGLAADARHKTELLRHKGLAPAMRAVSPVITVDEAGRRLTIDKIYDGRTTALDRTAGLGIALFPTAFGWPHLIALHATGWRPVIQYPVASSNLPHPATPETLARRLEALAHPTRLRMCRSLALAPHTTGELAGSLGMSAPEVSRHLAVMRKAGLLTTRRQGRYAQHSLDLGVVARLGTEFLETVLR</sequence>
<reference evidence="5" key="1">
    <citation type="submission" date="2019-08" db="EMBL/GenBank/DDBJ databases">
        <title>Complete genome sequence of a mangrove-derived Streptomyces xiamenensis.</title>
        <authorList>
            <person name="Xu J."/>
        </authorList>
    </citation>
    <scope>NUCLEOTIDE SEQUENCE</scope>
    <source>
        <strain evidence="5">318</strain>
    </source>
</reference>
<feature type="domain" description="HTH arsR-type" evidence="4">
    <location>
        <begin position="274"/>
        <end position="366"/>
    </location>
</feature>
<evidence type="ECO:0000259" key="4">
    <source>
        <dbReference type="PROSITE" id="PS50987"/>
    </source>
</evidence>
<proteinExistence type="predicted"/>
<dbReference type="CDD" id="cd00090">
    <property type="entry name" value="HTH_ARSR"/>
    <property type="match status" value="1"/>
</dbReference>
<evidence type="ECO:0000313" key="6">
    <source>
        <dbReference type="Proteomes" id="UP000034034"/>
    </source>
</evidence>
<dbReference type="EMBL" id="CP009922">
    <property type="protein sequence ID" value="AKG43629.1"/>
    <property type="molecule type" value="Genomic_DNA"/>
</dbReference>
<gene>
    <name evidence="5" type="ORF">SXIM_22450</name>
</gene>
<dbReference type="Pfam" id="PF12840">
    <property type="entry name" value="HTH_20"/>
    <property type="match status" value="1"/>
</dbReference>
<evidence type="ECO:0000313" key="5">
    <source>
        <dbReference type="EMBL" id="AKG43629.1"/>
    </source>
</evidence>
<dbReference type="PRINTS" id="PR00778">
    <property type="entry name" value="HTHARSR"/>
</dbReference>
<dbReference type="InterPro" id="IPR001845">
    <property type="entry name" value="HTH_ArsR_DNA-bd_dom"/>
</dbReference>
<dbReference type="KEGG" id="sxi:SXIM_22450"/>
<dbReference type="InterPro" id="IPR036388">
    <property type="entry name" value="WH-like_DNA-bd_sf"/>
</dbReference>
<dbReference type="Proteomes" id="UP000034034">
    <property type="component" value="Chromosome"/>
</dbReference>
<dbReference type="InterPro" id="IPR051081">
    <property type="entry name" value="HTH_MetalResp_TranReg"/>
</dbReference>
<dbReference type="PROSITE" id="PS50987">
    <property type="entry name" value="HTH_ARSR_2"/>
    <property type="match status" value="1"/>
</dbReference>
<dbReference type="SMART" id="SM00418">
    <property type="entry name" value="HTH_ARSR"/>
    <property type="match status" value="1"/>
</dbReference>
<dbReference type="NCBIfam" id="NF033788">
    <property type="entry name" value="HTH_metalloreg"/>
    <property type="match status" value="1"/>
</dbReference>
<dbReference type="GO" id="GO:0003677">
    <property type="term" value="F:DNA binding"/>
    <property type="evidence" value="ECO:0007669"/>
    <property type="project" value="UniProtKB-KW"/>
</dbReference>
<name>A0A0F7FU20_9ACTN</name>
<dbReference type="PATRIC" id="fig|408015.6.peg.2280"/>
<dbReference type="InterPro" id="IPR045981">
    <property type="entry name" value="DUF5937"/>
</dbReference>